<protein>
    <submittedName>
        <fullName evidence="1">Uncharacterized protein</fullName>
    </submittedName>
</protein>
<name>A0A9D4ED63_DREPO</name>
<gene>
    <name evidence="1" type="ORF">DPMN_177378</name>
</gene>
<evidence type="ECO:0000313" key="2">
    <source>
        <dbReference type="Proteomes" id="UP000828390"/>
    </source>
</evidence>
<comment type="caution">
    <text evidence="1">The sequence shown here is derived from an EMBL/GenBank/DDBJ whole genome shotgun (WGS) entry which is preliminary data.</text>
</comment>
<proteinExistence type="predicted"/>
<keyword evidence="2" id="KW-1185">Reference proteome</keyword>
<sequence>MFPDDAAVVTHAELQRLLNLFAKAFDEFSLTISLQNTGDGRTCRTTHNTINNCEL</sequence>
<dbReference type="AlphaFoldDB" id="A0A9D4ED63"/>
<organism evidence="1 2">
    <name type="scientific">Dreissena polymorpha</name>
    <name type="common">Zebra mussel</name>
    <name type="synonym">Mytilus polymorpha</name>
    <dbReference type="NCBI Taxonomy" id="45954"/>
    <lineage>
        <taxon>Eukaryota</taxon>
        <taxon>Metazoa</taxon>
        <taxon>Spiralia</taxon>
        <taxon>Lophotrochozoa</taxon>
        <taxon>Mollusca</taxon>
        <taxon>Bivalvia</taxon>
        <taxon>Autobranchia</taxon>
        <taxon>Heteroconchia</taxon>
        <taxon>Euheterodonta</taxon>
        <taxon>Imparidentia</taxon>
        <taxon>Neoheterodontei</taxon>
        <taxon>Myida</taxon>
        <taxon>Dreissenoidea</taxon>
        <taxon>Dreissenidae</taxon>
        <taxon>Dreissena</taxon>
    </lineage>
</organism>
<reference evidence="1" key="1">
    <citation type="journal article" date="2019" name="bioRxiv">
        <title>The Genome of the Zebra Mussel, Dreissena polymorpha: A Resource for Invasive Species Research.</title>
        <authorList>
            <person name="McCartney M.A."/>
            <person name="Auch B."/>
            <person name="Kono T."/>
            <person name="Mallez S."/>
            <person name="Zhang Y."/>
            <person name="Obille A."/>
            <person name="Becker A."/>
            <person name="Abrahante J.E."/>
            <person name="Garbe J."/>
            <person name="Badalamenti J.P."/>
            <person name="Herman A."/>
            <person name="Mangelson H."/>
            <person name="Liachko I."/>
            <person name="Sullivan S."/>
            <person name="Sone E.D."/>
            <person name="Koren S."/>
            <person name="Silverstein K.A.T."/>
            <person name="Beckman K.B."/>
            <person name="Gohl D.M."/>
        </authorList>
    </citation>
    <scope>NUCLEOTIDE SEQUENCE</scope>
    <source>
        <strain evidence="1">Duluth1</strain>
        <tissue evidence="1">Whole animal</tissue>
    </source>
</reference>
<dbReference type="Proteomes" id="UP000828390">
    <property type="component" value="Unassembled WGS sequence"/>
</dbReference>
<reference evidence="1" key="2">
    <citation type="submission" date="2020-11" db="EMBL/GenBank/DDBJ databases">
        <authorList>
            <person name="McCartney M.A."/>
            <person name="Auch B."/>
            <person name="Kono T."/>
            <person name="Mallez S."/>
            <person name="Becker A."/>
            <person name="Gohl D.M."/>
            <person name="Silverstein K.A.T."/>
            <person name="Koren S."/>
            <person name="Bechman K.B."/>
            <person name="Herman A."/>
            <person name="Abrahante J.E."/>
            <person name="Garbe J."/>
        </authorList>
    </citation>
    <scope>NUCLEOTIDE SEQUENCE</scope>
    <source>
        <strain evidence="1">Duluth1</strain>
        <tissue evidence="1">Whole animal</tissue>
    </source>
</reference>
<evidence type="ECO:0000313" key="1">
    <source>
        <dbReference type="EMBL" id="KAH3775967.1"/>
    </source>
</evidence>
<accession>A0A9D4ED63</accession>
<dbReference type="EMBL" id="JAIWYP010000009">
    <property type="protein sequence ID" value="KAH3775967.1"/>
    <property type="molecule type" value="Genomic_DNA"/>
</dbReference>